<protein>
    <recommendedName>
        <fullName evidence="2">Clathrin heavy chain linker domain-containing protein 1</fullName>
    </recommendedName>
</protein>
<name>A0A8D1F175_PIG</name>
<evidence type="ECO:0000259" key="4">
    <source>
        <dbReference type="Pfam" id="PF15739"/>
    </source>
</evidence>
<dbReference type="InterPro" id="IPR032755">
    <property type="entry name" value="TSNAXIP1_N"/>
</dbReference>
<dbReference type="Proteomes" id="UP000694722">
    <property type="component" value="Unplaced"/>
</dbReference>
<dbReference type="PIRSF" id="PIRSF037469">
    <property type="entry name" value="Clathrin_H-chain-rel"/>
    <property type="match status" value="1"/>
</dbReference>
<feature type="coiled-coil region" evidence="3">
    <location>
        <begin position="116"/>
        <end position="153"/>
    </location>
</feature>
<evidence type="ECO:0000313" key="6">
    <source>
        <dbReference type="Proteomes" id="UP000694722"/>
    </source>
</evidence>
<proteinExistence type="predicted"/>
<accession>A0A8D1F175</accession>
<evidence type="ECO:0000313" key="5">
    <source>
        <dbReference type="Ensembl" id="ENSSSCP00040029472.1"/>
    </source>
</evidence>
<dbReference type="AlphaFoldDB" id="A0A8D1F175"/>
<keyword evidence="1 3" id="KW-0175">Coiled coil</keyword>
<evidence type="ECO:0000256" key="2">
    <source>
        <dbReference type="PIRNR" id="PIRNR037469"/>
    </source>
</evidence>
<dbReference type="PANTHER" id="PTHR10292">
    <property type="entry name" value="CLATHRIN HEAVY CHAIN RELATED"/>
    <property type="match status" value="1"/>
</dbReference>
<dbReference type="PANTHER" id="PTHR10292:SF11">
    <property type="entry name" value="CLATHRIN HEAVY CHAIN LINKER DOMAIN-CONTAINING PROTEIN 1"/>
    <property type="match status" value="1"/>
</dbReference>
<reference evidence="5" key="1">
    <citation type="submission" date="2025-08" db="UniProtKB">
        <authorList>
            <consortium name="Ensembl"/>
        </authorList>
    </citation>
    <scope>IDENTIFICATION</scope>
</reference>
<dbReference type="Pfam" id="PF15739">
    <property type="entry name" value="TSNAXIP1_N"/>
    <property type="match status" value="1"/>
</dbReference>
<dbReference type="Ensembl" id="ENSSSCT00040069236.1">
    <property type="protein sequence ID" value="ENSSSCP00040029472.1"/>
    <property type="gene ID" value="ENSSSCG00040050887.1"/>
</dbReference>
<dbReference type="InterPro" id="IPR017212">
    <property type="entry name" value="CLHC1"/>
</dbReference>
<evidence type="ECO:0000256" key="1">
    <source>
        <dbReference type="ARBA" id="ARBA00023054"/>
    </source>
</evidence>
<feature type="domain" description="Translin-associated factor X-interacting protein 1 N-terminal" evidence="4">
    <location>
        <begin position="28"/>
        <end position="140"/>
    </location>
</feature>
<dbReference type="Gene3D" id="1.25.40.30">
    <property type="match status" value="1"/>
</dbReference>
<evidence type="ECO:0000256" key="3">
    <source>
        <dbReference type="SAM" id="Coils"/>
    </source>
</evidence>
<dbReference type="InterPro" id="IPR012331">
    <property type="entry name" value="Clathrin_H-chain_linker"/>
</dbReference>
<sequence length="334" mass="38536">MSVQGINKHAVLPPIISRSDKEFLERMQRYIITETQRVGCNEEGPADEYYIIYRNVFDKVIEYVTAYKSILTSIKKEYDAFIETIKKDQRTAFSLHGRLKVLAGEPTALIYHRKRILQLQEKMKHIENNSSKIQLQIDEIKQLRAEYDAKEVQSCTFCKDPSKPIPDEQGIVEEILEDDPGKAKEAELLLYYVERLTFSEEAGDVIFDYGEQDTYNKSKCLALAQIIYSECGLHKKALLCLCKQGQIHGAMEYIQQFKDFTSDDLMQLIKLCPHIELIQCLTKEWNGKPPSLSFGLALLYLFSVDMKKVGIKLLQEINKGGKGKQSKILLWKKY</sequence>
<organism evidence="5 6">
    <name type="scientific">Sus scrofa</name>
    <name type="common">Pig</name>
    <dbReference type="NCBI Taxonomy" id="9823"/>
    <lineage>
        <taxon>Eukaryota</taxon>
        <taxon>Metazoa</taxon>
        <taxon>Chordata</taxon>
        <taxon>Craniata</taxon>
        <taxon>Vertebrata</taxon>
        <taxon>Euteleostomi</taxon>
        <taxon>Mammalia</taxon>
        <taxon>Eutheria</taxon>
        <taxon>Laurasiatheria</taxon>
        <taxon>Artiodactyla</taxon>
        <taxon>Suina</taxon>
        <taxon>Suidae</taxon>
        <taxon>Sus</taxon>
    </lineage>
</organism>